<gene>
    <name evidence="2" type="ORF">CJN711_LOCUS30310</name>
    <name evidence="1" type="ORF">KQP761_LOCUS12924</name>
    <name evidence="4" type="ORF">MBJ925_LOCUS15880</name>
    <name evidence="5" type="ORF">WKI299_LOCUS35838</name>
    <name evidence="3" type="ORF">XDN619_LOCUS5752</name>
</gene>
<sequence length="69" mass="7370">MSAAYPQNSGAPVVVVQPYVASSPSVVVINTTNKDVQHGCHFLLWLITGGLWTPCWVGACFGCCCQRPC</sequence>
<evidence type="ECO:0000313" key="3">
    <source>
        <dbReference type="EMBL" id="CAF2035023.1"/>
    </source>
</evidence>
<dbReference type="OrthoDB" id="10058005at2759"/>
<organism evidence="1 6">
    <name type="scientific">Rotaria magnacalcarata</name>
    <dbReference type="NCBI Taxonomy" id="392030"/>
    <lineage>
        <taxon>Eukaryota</taxon>
        <taxon>Metazoa</taxon>
        <taxon>Spiralia</taxon>
        <taxon>Gnathifera</taxon>
        <taxon>Rotifera</taxon>
        <taxon>Eurotatoria</taxon>
        <taxon>Bdelloidea</taxon>
        <taxon>Philodinida</taxon>
        <taxon>Philodinidae</taxon>
        <taxon>Rotaria</taxon>
    </lineage>
</organism>
<dbReference type="EMBL" id="CAJNOW010005938">
    <property type="protein sequence ID" value="CAF1468570.1"/>
    <property type="molecule type" value="Genomic_DNA"/>
</dbReference>
<accession>A0A815QYB4</accession>
<evidence type="ECO:0000313" key="1">
    <source>
        <dbReference type="EMBL" id="CAF1468570.1"/>
    </source>
</evidence>
<evidence type="ECO:0000313" key="2">
    <source>
        <dbReference type="EMBL" id="CAF1549611.1"/>
    </source>
</evidence>
<evidence type="ECO:0000313" key="6">
    <source>
        <dbReference type="Proteomes" id="UP000663834"/>
    </source>
</evidence>
<dbReference type="EMBL" id="CAJNRE010007590">
    <property type="protein sequence ID" value="CAF2066395.1"/>
    <property type="molecule type" value="Genomic_DNA"/>
</dbReference>
<name>A0A815QYB4_9BILA</name>
<dbReference type="Proteomes" id="UP000663855">
    <property type="component" value="Unassembled WGS sequence"/>
</dbReference>
<dbReference type="Proteomes" id="UP000663834">
    <property type="component" value="Unassembled WGS sequence"/>
</dbReference>
<dbReference type="EMBL" id="CAJNRG010001612">
    <property type="protein sequence ID" value="CAF2035023.1"/>
    <property type="molecule type" value="Genomic_DNA"/>
</dbReference>
<dbReference type="AlphaFoldDB" id="A0A815QYB4"/>
<dbReference type="Proteomes" id="UP000663856">
    <property type="component" value="Unassembled WGS sequence"/>
</dbReference>
<reference evidence="1" key="1">
    <citation type="submission" date="2021-02" db="EMBL/GenBank/DDBJ databases">
        <authorList>
            <person name="Nowell W R."/>
        </authorList>
    </citation>
    <scope>NUCLEOTIDE SEQUENCE</scope>
</reference>
<dbReference type="EMBL" id="CAJNOV010014433">
    <property type="protein sequence ID" value="CAF1549611.1"/>
    <property type="molecule type" value="Genomic_DNA"/>
</dbReference>
<evidence type="ECO:0000313" key="5">
    <source>
        <dbReference type="EMBL" id="CAF2227369.1"/>
    </source>
</evidence>
<protein>
    <submittedName>
        <fullName evidence="1">Uncharacterized protein</fullName>
    </submittedName>
</protein>
<dbReference type="Proteomes" id="UP000663887">
    <property type="component" value="Unassembled WGS sequence"/>
</dbReference>
<comment type="caution">
    <text evidence="1">The sequence shown here is derived from an EMBL/GenBank/DDBJ whole genome shotgun (WGS) entry which is preliminary data.</text>
</comment>
<proteinExistence type="predicted"/>
<dbReference type="Proteomes" id="UP000663824">
    <property type="component" value="Unassembled WGS sequence"/>
</dbReference>
<dbReference type="EMBL" id="CAJNRF010017278">
    <property type="protein sequence ID" value="CAF2227369.1"/>
    <property type="molecule type" value="Genomic_DNA"/>
</dbReference>
<evidence type="ECO:0000313" key="4">
    <source>
        <dbReference type="EMBL" id="CAF2066395.1"/>
    </source>
</evidence>